<comment type="caution">
    <text evidence="1">The sequence shown here is derived from an EMBL/GenBank/DDBJ whole genome shotgun (WGS) entry which is preliminary data.</text>
</comment>
<reference evidence="1 2" key="3">
    <citation type="submission" date="2023-06" db="EMBL/GenBank/DDBJ databases">
        <authorList>
            <person name="Zeman M."/>
            <person name="Kubasova T."/>
            <person name="Jahodarova E."/>
            <person name="Nykrynova M."/>
            <person name="Rychlik I."/>
        </authorList>
    </citation>
    <scope>NUCLEOTIDE SEQUENCE [LARGE SCALE GENOMIC DNA]</scope>
    <source>
        <strain evidence="1 2">105_WCHN</strain>
    </source>
</reference>
<dbReference type="EMBL" id="JAUDEO010000008">
    <property type="protein sequence ID" value="MDM8333424.1"/>
    <property type="molecule type" value="Genomic_DNA"/>
</dbReference>
<dbReference type="RefSeq" id="WP_289559230.1">
    <property type="nucleotide sequence ID" value="NZ_JAUDEO010000008.1"/>
</dbReference>
<accession>A0ABT7VL09</accession>
<evidence type="ECO:0000313" key="1">
    <source>
        <dbReference type="EMBL" id="MDM8333424.1"/>
    </source>
</evidence>
<sequence>MEYRELRARLAKFFKKWNAKHAPAGRVNRLQIQMTDHRIDYVFNGHVLCRLDVYSDQEGQQILGEQIAEAEKQLLISILETTSSLATSPQLRTVSDQAERTEIIVLILRLYYGLEEEVVSSFPEVRRMFNRKYFQRISNQAKRTALMAKMEDFREDLLDMIAGDEVPVKRVERRITYLNRMSIAELCILLNAARLLLETGNEDWSTNVKAASKLIRKLCY</sequence>
<dbReference type="Proteomes" id="UP001529423">
    <property type="component" value="Unassembled WGS sequence"/>
</dbReference>
<name>A0ABT7VL09_9LACO</name>
<reference evidence="1 2" key="2">
    <citation type="submission" date="2023-06" db="EMBL/GenBank/DDBJ databases">
        <title>Identification and characterization of horizontal gene transfer across gut microbiota members of farm animals based on homology search.</title>
        <authorList>
            <person name="Schwarzerova J."/>
            <person name="Nykrynova M."/>
            <person name="Jureckova K."/>
            <person name="Cejkova D."/>
            <person name="Rychlik I."/>
        </authorList>
    </citation>
    <scope>NUCLEOTIDE SEQUENCE [LARGE SCALE GENOMIC DNA]</scope>
    <source>
        <strain evidence="1 2">105_WCHN</strain>
    </source>
</reference>
<keyword evidence="2" id="KW-1185">Reference proteome</keyword>
<organism evidence="1 2">
    <name type="scientific">Limosilactobacillus panis</name>
    <dbReference type="NCBI Taxonomy" id="47493"/>
    <lineage>
        <taxon>Bacteria</taxon>
        <taxon>Bacillati</taxon>
        <taxon>Bacillota</taxon>
        <taxon>Bacilli</taxon>
        <taxon>Lactobacillales</taxon>
        <taxon>Lactobacillaceae</taxon>
        <taxon>Limosilactobacillus</taxon>
    </lineage>
</organism>
<gene>
    <name evidence="1" type="ORF">QUW46_02370</name>
</gene>
<evidence type="ECO:0000313" key="2">
    <source>
        <dbReference type="Proteomes" id="UP001529423"/>
    </source>
</evidence>
<proteinExistence type="predicted"/>
<protein>
    <submittedName>
        <fullName evidence="1">Uncharacterized protein</fullName>
    </submittedName>
</protein>
<reference evidence="2" key="1">
    <citation type="submission" date="2023-06" db="EMBL/GenBank/DDBJ databases">
        <title>Identification and characterization of horizontal gene transfer across gut microbiota members of farm animals based on homology search.</title>
        <authorList>
            <person name="Zeman M."/>
            <person name="Kubasova T."/>
            <person name="Jahodarova E."/>
            <person name="Nykrynova M."/>
            <person name="Rychlik I."/>
        </authorList>
    </citation>
    <scope>NUCLEOTIDE SEQUENCE [LARGE SCALE GENOMIC DNA]</scope>
    <source>
        <strain evidence="2">105_WCHN</strain>
    </source>
</reference>